<protein>
    <submittedName>
        <fullName evidence="3">MBL fold metallo-hydrolase</fullName>
    </submittedName>
</protein>
<dbReference type="Pfam" id="PF00753">
    <property type="entry name" value="Lactamase_B"/>
    <property type="match status" value="1"/>
</dbReference>
<dbReference type="InterPro" id="IPR050855">
    <property type="entry name" value="NDM-1-like"/>
</dbReference>
<keyword evidence="4" id="KW-1185">Reference proteome</keyword>
<keyword evidence="3" id="KW-0378">Hydrolase</keyword>
<dbReference type="RefSeq" id="WP_169325874.1">
    <property type="nucleotide sequence ID" value="NZ_JABCJJ010000038.1"/>
</dbReference>
<proteinExistence type="predicted"/>
<reference evidence="3 4" key="1">
    <citation type="submission" date="2020-04" db="EMBL/GenBank/DDBJ databases">
        <title>Sequencing and Assembly of C. fimi.</title>
        <authorList>
            <person name="Ramsey A.R."/>
        </authorList>
    </citation>
    <scope>NUCLEOTIDE SEQUENCE [LARGE SCALE GENOMIC DNA]</scope>
    <source>
        <strain evidence="3 4">SB</strain>
    </source>
</reference>
<dbReference type="PANTHER" id="PTHR42951">
    <property type="entry name" value="METALLO-BETA-LACTAMASE DOMAIN-CONTAINING"/>
    <property type="match status" value="1"/>
</dbReference>
<evidence type="ECO:0000313" key="3">
    <source>
        <dbReference type="EMBL" id="NMR21502.1"/>
    </source>
</evidence>
<dbReference type="Gene3D" id="3.60.15.10">
    <property type="entry name" value="Ribonuclease Z/Hydroxyacylglutathione hydrolase-like"/>
    <property type="match status" value="1"/>
</dbReference>
<accession>A0A7Y0M2W5</accession>
<dbReference type="GO" id="GO:0016787">
    <property type="term" value="F:hydrolase activity"/>
    <property type="evidence" value="ECO:0007669"/>
    <property type="project" value="UniProtKB-KW"/>
</dbReference>
<dbReference type="AlphaFoldDB" id="A0A7Y0M2W5"/>
<dbReference type="InterPro" id="IPR036866">
    <property type="entry name" value="RibonucZ/Hydroxyglut_hydro"/>
</dbReference>
<dbReference type="SMART" id="SM00849">
    <property type="entry name" value="Lactamase_B"/>
    <property type="match status" value="1"/>
</dbReference>
<evidence type="ECO:0000259" key="2">
    <source>
        <dbReference type="SMART" id="SM00849"/>
    </source>
</evidence>
<sequence>MTGHESHARATSAAPGATGRRTAPRPLSEVAAGVWTATAQIWTSLTTVVLADDGACLVVDPGITPGELAGLAAALEARSWVPAAGFATHPHWDHVLWTAALGDAARWATTDAVERAAERRDDAVRKADGTAPGHDHALTGLLTSLPDGAVEVPWAGPRAVVVPHTAHCPGHAALVLPASRVLLAGDMLSDLEIPLLDLEAADPVADYRRGLDTLEAAARAHGVEVVVPGHGHVGDETELARRFAADRAYLDALEADRAPDDDRLATPWLVEEHHRHVARVRGTS</sequence>
<evidence type="ECO:0000313" key="4">
    <source>
        <dbReference type="Proteomes" id="UP000562124"/>
    </source>
</evidence>
<name>A0A7Y0M2W5_CELFI</name>
<feature type="region of interest" description="Disordered" evidence="1">
    <location>
        <begin position="1"/>
        <end position="25"/>
    </location>
</feature>
<feature type="domain" description="Metallo-beta-lactamase" evidence="2">
    <location>
        <begin position="44"/>
        <end position="230"/>
    </location>
</feature>
<dbReference type="PANTHER" id="PTHR42951:SF22">
    <property type="entry name" value="METALLO BETA-LACTAMASE SUPERFAMILY LIPOPROTEIN"/>
    <property type="match status" value="1"/>
</dbReference>
<comment type="caution">
    <text evidence="3">The sequence shown here is derived from an EMBL/GenBank/DDBJ whole genome shotgun (WGS) entry which is preliminary data.</text>
</comment>
<dbReference type="SUPFAM" id="SSF56281">
    <property type="entry name" value="Metallo-hydrolase/oxidoreductase"/>
    <property type="match status" value="1"/>
</dbReference>
<gene>
    <name evidence="3" type="ORF">HIR71_14970</name>
</gene>
<dbReference type="EMBL" id="JABCJJ010000038">
    <property type="protein sequence ID" value="NMR21502.1"/>
    <property type="molecule type" value="Genomic_DNA"/>
</dbReference>
<evidence type="ECO:0000256" key="1">
    <source>
        <dbReference type="SAM" id="MobiDB-lite"/>
    </source>
</evidence>
<organism evidence="3 4">
    <name type="scientific">Cellulomonas fimi</name>
    <dbReference type="NCBI Taxonomy" id="1708"/>
    <lineage>
        <taxon>Bacteria</taxon>
        <taxon>Bacillati</taxon>
        <taxon>Actinomycetota</taxon>
        <taxon>Actinomycetes</taxon>
        <taxon>Micrococcales</taxon>
        <taxon>Cellulomonadaceae</taxon>
        <taxon>Cellulomonas</taxon>
    </lineage>
</organism>
<dbReference type="Proteomes" id="UP000562124">
    <property type="component" value="Unassembled WGS sequence"/>
</dbReference>
<dbReference type="InterPro" id="IPR001279">
    <property type="entry name" value="Metallo-B-lactamas"/>
</dbReference>